<feature type="region of interest" description="Disordered" evidence="1">
    <location>
        <begin position="1"/>
        <end position="72"/>
    </location>
</feature>
<organism evidence="2 3">
    <name type="scientific">Penstemon smallii</name>
    <dbReference type="NCBI Taxonomy" id="265156"/>
    <lineage>
        <taxon>Eukaryota</taxon>
        <taxon>Viridiplantae</taxon>
        <taxon>Streptophyta</taxon>
        <taxon>Embryophyta</taxon>
        <taxon>Tracheophyta</taxon>
        <taxon>Spermatophyta</taxon>
        <taxon>Magnoliopsida</taxon>
        <taxon>eudicotyledons</taxon>
        <taxon>Gunneridae</taxon>
        <taxon>Pentapetalae</taxon>
        <taxon>asterids</taxon>
        <taxon>lamiids</taxon>
        <taxon>Lamiales</taxon>
        <taxon>Plantaginaceae</taxon>
        <taxon>Cheloneae</taxon>
        <taxon>Penstemon</taxon>
    </lineage>
</organism>
<feature type="region of interest" description="Disordered" evidence="1">
    <location>
        <begin position="92"/>
        <end position="220"/>
    </location>
</feature>
<comment type="caution">
    <text evidence="2">The sequence shown here is derived from an EMBL/GenBank/DDBJ whole genome shotgun (WGS) entry which is preliminary data.</text>
</comment>
<evidence type="ECO:0000256" key="1">
    <source>
        <dbReference type="SAM" id="MobiDB-lite"/>
    </source>
</evidence>
<feature type="region of interest" description="Disordered" evidence="1">
    <location>
        <begin position="361"/>
        <end position="383"/>
    </location>
</feature>
<accession>A0ABD3S274</accession>
<dbReference type="PANTHER" id="PTHR34466">
    <property type="entry name" value="OS11G0129800 PROTEIN"/>
    <property type="match status" value="1"/>
</dbReference>
<gene>
    <name evidence="2" type="ORF">ACJIZ3_004489</name>
</gene>
<name>A0ABD3S274_9LAMI</name>
<keyword evidence="3" id="KW-1185">Reference proteome</keyword>
<feature type="compositionally biased region" description="Polar residues" evidence="1">
    <location>
        <begin position="196"/>
        <end position="218"/>
    </location>
</feature>
<feature type="compositionally biased region" description="Low complexity" evidence="1">
    <location>
        <begin position="173"/>
        <end position="183"/>
    </location>
</feature>
<dbReference type="EMBL" id="JBJXBP010000007">
    <property type="protein sequence ID" value="KAL3818584.1"/>
    <property type="molecule type" value="Genomic_DNA"/>
</dbReference>
<feature type="compositionally biased region" description="Low complexity" evidence="1">
    <location>
        <begin position="139"/>
        <end position="166"/>
    </location>
</feature>
<reference evidence="2 3" key="1">
    <citation type="submission" date="2024-12" db="EMBL/GenBank/DDBJ databases">
        <title>The unique morphological basis and parallel evolutionary history of personate flowers in Penstemon.</title>
        <authorList>
            <person name="Depatie T.H."/>
            <person name="Wessinger C.A."/>
        </authorList>
    </citation>
    <scope>NUCLEOTIDE SEQUENCE [LARGE SCALE GENOMIC DNA]</scope>
    <source>
        <strain evidence="2">WTNN_2</strain>
        <tissue evidence="2">Leaf</tissue>
    </source>
</reference>
<evidence type="ECO:0000313" key="3">
    <source>
        <dbReference type="Proteomes" id="UP001634393"/>
    </source>
</evidence>
<protein>
    <submittedName>
        <fullName evidence="2">Uncharacterized protein</fullName>
    </submittedName>
</protein>
<evidence type="ECO:0000313" key="2">
    <source>
        <dbReference type="EMBL" id="KAL3818584.1"/>
    </source>
</evidence>
<feature type="compositionally biased region" description="Basic and acidic residues" evidence="1">
    <location>
        <begin position="16"/>
        <end position="28"/>
    </location>
</feature>
<dbReference type="Proteomes" id="UP001634393">
    <property type="component" value="Unassembled WGS sequence"/>
</dbReference>
<dbReference type="PANTHER" id="PTHR34466:SF1">
    <property type="entry name" value="OS06G0609800 PROTEIN"/>
    <property type="match status" value="1"/>
</dbReference>
<dbReference type="AlphaFoldDB" id="A0ABD3S274"/>
<sequence>MATSAFKSTTKRASIGRREGSSSEESSRRSLRRSRSVSRFSRPIAAEDESVYNKSQPRGKFVNTKRGSSEAASFPEISLDDLALEFFSSSSLNENESDGGKQRVGRWASDTASSRRRGRSVSRSRENVVSSSGAKNTISSRSVSRSRENVVSSSGAKNAISSSAAGSRRRRSLSVARYHQISDSESEIDHSRSSSKKTPISKNGQLPLVSNSINSTNRKLGKSWSHKDLSLLLDGYSSHSSALTDDESKDTRSGKNGSEKIIRAVHAQKKAEHPTEDATNGVFYEAIRKELRYAVEEMRTELNQVALGRNHTDLAVGECLQSDNSCDLQDFSGIRNNYATKLGKLSSYEQGHDVSKMVKKLPDSKTSVLEKPSGVRKRSCDRNRMSKRLTEDAEKLIEDFLSNVEDTDLSSFDGERSDGSSTLGGTMKSRNAVIREAEPYKSPTGYTSRPVEMDGVNLPWLQWEASPDGSLSGKNNVQTPVTPKALQWDSGKDMVILHDPSNFSTSSHGSWSPGHFSNHTDIREDIGKTTRVSNDKSSFDMDEYLTRPNNEEILFDMYKERNRIGSGGLLLCTGFLY</sequence>
<proteinExistence type="predicted"/>